<evidence type="ECO:0000313" key="4">
    <source>
        <dbReference type="Proteomes" id="UP000243077"/>
    </source>
</evidence>
<gene>
    <name evidence="3" type="ORF">C3B54_111612</name>
</gene>
<reference evidence="3 4" key="1">
    <citation type="submission" date="2018-02" db="EMBL/GenBank/DDBJ databases">
        <title>Complete genome of the streamlined marine actinobacterium Pontimonas salivibrio CL-TW6 adapted to coastal planktonic lifestype.</title>
        <authorList>
            <person name="Cho B.C."/>
            <person name="Hardies S.C."/>
            <person name="Jang G.I."/>
            <person name="Hwang C.Y."/>
        </authorList>
    </citation>
    <scope>NUCLEOTIDE SEQUENCE [LARGE SCALE GENOMIC DNA]</scope>
    <source>
        <strain evidence="3 4">CL-TW6</strain>
    </source>
</reference>
<dbReference type="InterPro" id="IPR019606">
    <property type="entry name" value="GerMN"/>
</dbReference>
<dbReference type="OrthoDB" id="3226781at2"/>
<organism evidence="3 4">
    <name type="scientific">Pontimonas salivibrio</name>
    <dbReference type="NCBI Taxonomy" id="1159327"/>
    <lineage>
        <taxon>Bacteria</taxon>
        <taxon>Bacillati</taxon>
        <taxon>Actinomycetota</taxon>
        <taxon>Actinomycetes</taxon>
        <taxon>Micrococcales</taxon>
        <taxon>Microbacteriaceae</taxon>
        <taxon>Pontimonas</taxon>
    </lineage>
</organism>
<protein>
    <submittedName>
        <fullName evidence="3">Lipoprotein LpqB</fullName>
    </submittedName>
</protein>
<accession>A0A2L2BSD5</accession>
<dbReference type="PROSITE" id="PS51257">
    <property type="entry name" value="PROKAR_LIPOPROTEIN"/>
    <property type="match status" value="1"/>
</dbReference>
<proteinExistence type="predicted"/>
<dbReference type="AlphaFoldDB" id="A0A2L2BSD5"/>
<dbReference type="KEGG" id="psai:C3B54_111612"/>
<evidence type="ECO:0000259" key="2">
    <source>
        <dbReference type="SMART" id="SM00909"/>
    </source>
</evidence>
<evidence type="ECO:0000313" key="3">
    <source>
        <dbReference type="EMBL" id="AVG24547.1"/>
    </source>
</evidence>
<dbReference type="Pfam" id="PF10646">
    <property type="entry name" value="Germane"/>
    <property type="match status" value="1"/>
</dbReference>
<dbReference type="RefSeq" id="WP_104914009.1">
    <property type="nucleotide sequence ID" value="NZ_CP026923.1"/>
</dbReference>
<keyword evidence="3" id="KW-0449">Lipoprotein</keyword>
<dbReference type="Pfam" id="PF25976">
    <property type="entry name" value="LpqB_N"/>
    <property type="match status" value="1"/>
</dbReference>
<feature type="domain" description="GerMN" evidence="2">
    <location>
        <begin position="203"/>
        <end position="294"/>
    </location>
</feature>
<dbReference type="Proteomes" id="UP000243077">
    <property type="component" value="Chromosome"/>
</dbReference>
<evidence type="ECO:0000256" key="1">
    <source>
        <dbReference type="SAM" id="SignalP"/>
    </source>
</evidence>
<keyword evidence="1" id="KW-0732">Signal</keyword>
<name>A0A2L2BSD5_9MICO</name>
<keyword evidence="4" id="KW-1185">Reference proteome</keyword>
<feature type="chain" id="PRO_5039047839" evidence="1">
    <location>
        <begin position="31"/>
        <end position="568"/>
    </location>
</feature>
<sequence length="568" mass="61107">MIRLRRLMRIPAILLGAALFLAGCTQIPSAGDVQAVDPQSVVSDDDVDFLPPGPSTGASPSDILQGFIAAGAAAQNNYRVARSFLTADFADQWNPNQSALIRQGESRIIDQGSAGVIYEAQIIASVDDSGRYEAAASPTTQELEFSLEQKDGQWRIASAPDGIILTDTAFVEAFESYQLYYYSSDYRELVPDLRWFASRGDVLTKVIRGLLDEPSYWLGGGVTASAFPPGTQLVLSPVPVVDGQAQVDVNEAVVDANATQRERMLLQLTTTLSQISGVSDVVITYNQTPIRIVTTDENQPVLTSGRDPRSLVVRGLDFGYLQAGRIDSIEGLEQAIVSLRPEKVFFNQSLQQAAVLGEEGVWRVTESGASDEPWDVREGLIRPFIDSCGFTWSMTQTPGEDALRVFPRVVVDPETNLTVLPVDLPIESGVVTMEIARDNTRLLLLVQTDQGVRVLLAGIQRGPDCEPLGLGEFVELSPLANTAVDAAFVDDTTVAVVTRDGPAGEVVLQDVNGRVTLAGRPGAPHTLVAGVGGVSGLRLLSEQGTIFQPRGNGWQSTGERANVLVTQR</sequence>
<dbReference type="SMART" id="SM00909">
    <property type="entry name" value="Germane"/>
    <property type="match status" value="1"/>
</dbReference>
<dbReference type="EMBL" id="CP026923">
    <property type="protein sequence ID" value="AVG24547.1"/>
    <property type="molecule type" value="Genomic_DNA"/>
</dbReference>
<feature type="signal peptide" evidence="1">
    <location>
        <begin position="1"/>
        <end position="30"/>
    </location>
</feature>
<dbReference type="InterPro" id="IPR059026">
    <property type="entry name" value="LpqB_N"/>
</dbReference>